<accession>A0A0N4WQV4</accession>
<name>A0A0N4WQV4_HAEPC</name>
<sequence>LICCSASENFRFSCVVDQYRQGKTPGNFLSSRYLDFRISMMMGTGPFSCRAIT</sequence>
<protein>
    <submittedName>
        <fullName evidence="1">ZP domain-containing protein</fullName>
    </submittedName>
</protein>
<reference evidence="1" key="1">
    <citation type="submission" date="2017-02" db="UniProtKB">
        <authorList>
            <consortium name="WormBaseParasite"/>
        </authorList>
    </citation>
    <scope>IDENTIFICATION</scope>
</reference>
<evidence type="ECO:0000313" key="1">
    <source>
        <dbReference type="WBParaSite" id="HPLM_0001383201-mRNA-1"/>
    </source>
</evidence>
<dbReference type="AlphaFoldDB" id="A0A0N4WQV4"/>
<organism evidence="1">
    <name type="scientific">Haemonchus placei</name>
    <name type="common">Barber's pole worm</name>
    <dbReference type="NCBI Taxonomy" id="6290"/>
    <lineage>
        <taxon>Eukaryota</taxon>
        <taxon>Metazoa</taxon>
        <taxon>Ecdysozoa</taxon>
        <taxon>Nematoda</taxon>
        <taxon>Chromadorea</taxon>
        <taxon>Rhabditida</taxon>
        <taxon>Rhabditina</taxon>
        <taxon>Rhabditomorpha</taxon>
        <taxon>Strongyloidea</taxon>
        <taxon>Trichostrongylidae</taxon>
        <taxon>Haemonchus</taxon>
    </lineage>
</organism>
<dbReference type="WBParaSite" id="HPLM_0001383201-mRNA-1">
    <property type="protein sequence ID" value="HPLM_0001383201-mRNA-1"/>
    <property type="gene ID" value="HPLM_0001383201"/>
</dbReference>
<proteinExistence type="predicted"/>